<accession>X0YUG9</accession>
<dbReference type="EMBL" id="BART01001003">
    <property type="protein sequence ID" value="GAG60289.1"/>
    <property type="molecule type" value="Genomic_DNA"/>
</dbReference>
<organism evidence="1">
    <name type="scientific">marine sediment metagenome</name>
    <dbReference type="NCBI Taxonomy" id="412755"/>
    <lineage>
        <taxon>unclassified sequences</taxon>
        <taxon>metagenomes</taxon>
        <taxon>ecological metagenomes</taxon>
    </lineage>
</organism>
<reference evidence="1" key="1">
    <citation type="journal article" date="2014" name="Front. Microbiol.">
        <title>High frequency of phylogenetically diverse reductive dehalogenase-homologous genes in deep subseafloor sedimentary metagenomes.</title>
        <authorList>
            <person name="Kawai M."/>
            <person name="Futagami T."/>
            <person name="Toyoda A."/>
            <person name="Takaki Y."/>
            <person name="Nishi S."/>
            <person name="Hori S."/>
            <person name="Arai W."/>
            <person name="Tsubouchi T."/>
            <person name="Morono Y."/>
            <person name="Uchiyama I."/>
            <person name="Ito T."/>
            <person name="Fujiyama A."/>
            <person name="Inagaki F."/>
            <person name="Takami H."/>
        </authorList>
    </citation>
    <scope>NUCLEOTIDE SEQUENCE</scope>
    <source>
        <strain evidence="1">Expedition CK06-06</strain>
    </source>
</reference>
<proteinExistence type="predicted"/>
<sequence>RAVNPINKFIGCSVAGFTRTREVFNLSETAYQKALDMLITKNLLDIRLDIKTGIYREAVEVLNFPIYNLKNNTFNIDQNKKDNHRRRYKGTKYINVPSKIIDKGYLKGLKLQDIWAILWLYNNLDMSENLGVSHELVYTDNPDYKRGYKNYNISFGDGFHKSIYNKKCVEVIEPKEYFFSKDLDEFQGNKPEAFNSLIERGLFALVPILIEYDEEDDGMITVKNEIFKGLVGFERHTDNKNKYLLVEPEQNQKIVWIMRPTVPVINEDFSYYINRINGQRAKQEKIYCDNDIRTEISTKKNYIKDEEFQSFLLEYYEDIYNDIVEVIGAEQFVNLLHDNYDIKIEEINVEIKKRESLIVKEKETIKRNNKERGERRKTSDLKKQLDKELKELLLKEGQHKVDRVEYEKLSDEIINIIPDKVYLHYKNYEIKVGTE</sequence>
<feature type="non-terminal residue" evidence="1">
    <location>
        <position position="1"/>
    </location>
</feature>
<dbReference type="AlphaFoldDB" id="X0YUG9"/>
<name>X0YUG9_9ZZZZ</name>
<protein>
    <submittedName>
        <fullName evidence="1">Uncharacterized protein</fullName>
    </submittedName>
</protein>
<evidence type="ECO:0000313" key="1">
    <source>
        <dbReference type="EMBL" id="GAG60289.1"/>
    </source>
</evidence>
<gene>
    <name evidence="1" type="ORF">S01H4_03919</name>
</gene>
<comment type="caution">
    <text evidence="1">The sequence shown here is derived from an EMBL/GenBank/DDBJ whole genome shotgun (WGS) entry which is preliminary data.</text>
</comment>